<evidence type="ECO:0000313" key="4">
    <source>
        <dbReference type="EMBL" id="KAK1390537.1"/>
    </source>
</evidence>
<evidence type="ECO:0000256" key="1">
    <source>
        <dbReference type="SAM" id="MobiDB-lite"/>
    </source>
</evidence>
<dbReference type="Proteomes" id="UP001237642">
    <property type="component" value="Unassembled WGS sequence"/>
</dbReference>
<keyword evidence="2" id="KW-0732">Signal</keyword>
<gene>
    <name evidence="3" type="ORF">POM88_018714</name>
    <name evidence="4" type="ORF">POM88_018715</name>
</gene>
<evidence type="ECO:0000313" key="3">
    <source>
        <dbReference type="EMBL" id="KAK1390536.1"/>
    </source>
</evidence>
<reference evidence="3" key="1">
    <citation type="submission" date="2023-02" db="EMBL/GenBank/DDBJ databases">
        <title>Genome of toxic invasive species Heracleum sosnowskyi carries increased number of genes despite the absence of recent whole-genome duplications.</title>
        <authorList>
            <person name="Schelkunov M."/>
            <person name="Shtratnikova V."/>
            <person name="Makarenko M."/>
            <person name="Klepikova A."/>
            <person name="Omelchenko D."/>
            <person name="Novikova G."/>
            <person name="Obukhova E."/>
            <person name="Bogdanov V."/>
            <person name="Penin A."/>
            <person name="Logacheva M."/>
        </authorList>
    </citation>
    <scope>NUCLEOTIDE SEQUENCE</scope>
    <source>
        <strain evidence="3">Hsosn_3</strain>
        <tissue evidence="3">Leaf</tissue>
    </source>
</reference>
<evidence type="ECO:0000313" key="5">
    <source>
        <dbReference type="Proteomes" id="UP001237642"/>
    </source>
</evidence>
<keyword evidence="5" id="KW-1185">Reference proteome</keyword>
<accession>A0AAD8ITG3</accession>
<organism evidence="3 5">
    <name type="scientific">Heracleum sosnowskyi</name>
    <dbReference type="NCBI Taxonomy" id="360622"/>
    <lineage>
        <taxon>Eukaryota</taxon>
        <taxon>Viridiplantae</taxon>
        <taxon>Streptophyta</taxon>
        <taxon>Embryophyta</taxon>
        <taxon>Tracheophyta</taxon>
        <taxon>Spermatophyta</taxon>
        <taxon>Magnoliopsida</taxon>
        <taxon>eudicotyledons</taxon>
        <taxon>Gunneridae</taxon>
        <taxon>Pentapetalae</taxon>
        <taxon>asterids</taxon>
        <taxon>campanulids</taxon>
        <taxon>Apiales</taxon>
        <taxon>Apiaceae</taxon>
        <taxon>Apioideae</taxon>
        <taxon>apioid superclade</taxon>
        <taxon>Tordylieae</taxon>
        <taxon>Tordyliinae</taxon>
        <taxon>Heracleum</taxon>
    </lineage>
</organism>
<feature type="chain" id="PRO_5042442262" evidence="2">
    <location>
        <begin position="25"/>
        <end position="102"/>
    </location>
</feature>
<name>A0AAD8ITG3_9APIA</name>
<comment type="caution">
    <text evidence="3">The sequence shown here is derived from an EMBL/GenBank/DDBJ whole genome shotgun (WGS) entry which is preliminary data.</text>
</comment>
<dbReference type="AlphaFoldDB" id="A0AAD8ITG3"/>
<sequence length="102" mass="10896">MDRSLVRISSLFLLVVLINHIVLATNARFISGTSNVDELAACPPTDDIPTTLVAEKSTADFTVEKARAEPDPGRGSVTSGLWEEPSPSPFKDELAACPPTET</sequence>
<protein>
    <submittedName>
        <fullName evidence="3">Uncharacterized protein</fullName>
    </submittedName>
</protein>
<evidence type="ECO:0000256" key="2">
    <source>
        <dbReference type="SAM" id="SignalP"/>
    </source>
</evidence>
<feature type="region of interest" description="Disordered" evidence="1">
    <location>
        <begin position="66"/>
        <end position="102"/>
    </location>
</feature>
<feature type="signal peptide" evidence="2">
    <location>
        <begin position="1"/>
        <end position="24"/>
    </location>
</feature>
<dbReference type="EMBL" id="JAUIZM010000004">
    <property type="protein sequence ID" value="KAK1390537.1"/>
    <property type="molecule type" value="Genomic_DNA"/>
</dbReference>
<dbReference type="EMBL" id="JAUIZM010000004">
    <property type="protein sequence ID" value="KAK1390536.1"/>
    <property type="molecule type" value="Genomic_DNA"/>
</dbReference>
<reference evidence="3" key="2">
    <citation type="submission" date="2023-05" db="EMBL/GenBank/DDBJ databases">
        <authorList>
            <person name="Schelkunov M.I."/>
        </authorList>
    </citation>
    <scope>NUCLEOTIDE SEQUENCE</scope>
    <source>
        <strain evidence="3">Hsosn_3</strain>
        <tissue evidence="3">Leaf</tissue>
    </source>
</reference>
<proteinExistence type="predicted"/>